<feature type="signal peptide" evidence="2">
    <location>
        <begin position="1"/>
        <end position="29"/>
    </location>
</feature>
<keyword evidence="4" id="KW-1185">Reference proteome</keyword>
<keyword evidence="2" id="KW-0732">Signal</keyword>
<reference evidence="3" key="1">
    <citation type="journal article" date="2022" name="Int. J. Mol. Sci.">
        <title>Draft Genome of Tanacetum Coccineum: Genomic Comparison of Closely Related Tanacetum-Family Plants.</title>
        <authorList>
            <person name="Yamashiro T."/>
            <person name="Shiraishi A."/>
            <person name="Nakayama K."/>
            <person name="Satake H."/>
        </authorList>
    </citation>
    <scope>NUCLEOTIDE SEQUENCE</scope>
</reference>
<sequence>MNIKFRGGLLGLKDFMMFLKSLLLTMIDADYELAARLQAEEQGELTIEERFTHNQLKNKSFDEVQKAFDKTIKGNSKRASEDLQQESTKKQKVDDDDKEKEDLKQWFKIVSIEEVAINVIPLATKPTPIVDF</sequence>
<feature type="chain" id="PRO_5045160695" evidence="2">
    <location>
        <begin position="30"/>
        <end position="132"/>
    </location>
</feature>
<proteinExistence type="predicted"/>
<feature type="region of interest" description="Disordered" evidence="1">
    <location>
        <begin position="73"/>
        <end position="99"/>
    </location>
</feature>
<evidence type="ECO:0000256" key="2">
    <source>
        <dbReference type="SAM" id="SignalP"/>
    </source>
</evidence>
<name>A0ABQ5GSP3_9ASTR</name>
<gene>
    <name evidence="3" type="ORF">Tco_1044642</name>
</gene>
<organism evidence="3 4">
    <name type="scientific">Tanacetum coccineum</name>
    <dbReference type="NCBI Taxonomy" id="301880"/>
    <lineage>
        <taxon>Eukaryota</taxon>
        <taxon>Viridiplantae</taxon>
        <taxon>Streptophyta</taxon>
        <taxon>Embryophyta</taxon>
        <taxon>Tracheophyta</taxon>
        <taxon>Spermatophyta</taxon>
        <taxon>Magnoliopsida</taxon>
        <taxon>eudicotyledons</taxon>
        <taxon>Gunneridae</taxon>
        <taxon>Pentapetalae</taxon>
        <taxon>asterids</taxon>
        <taxon>campanulids</taxon>
        <taxon>Asterales</taxon>
        <taxon>Asteraceae</taxon>
        <taxon>Asteroideae</taxon>
        <taxon>Anthemideae</taxon>
        <taxon>Anthemidinae</taxon>
        <taxon>Tanacetum</taxon>
    </lineage>
</organism>
<evidence type="ECO:0000313" key="3">
    <source>
        <dbReference type="EMBL" id="GJT77917.1"/>
    </source>
</evidence>
<reference evidence="3" key="2">
    <citation type="submission" date="2022-01" db="EMBL/GenBank/DDBJ databases">
        <authorList>
            <person name="Yamashiro T."/>
            <person name="Shiraishi A."/>
            <person name="Satake H."/>
            <person name="Nakayama K."/>
        </authorList>
    </citation>
    <scope>NUCLEOTIDE SEQUENCE</scope>
</reference>
<feature type="compositionally biased region" description="Basic and acidic residues" evidence="1">
    <location>
        <begin position="87"/>
        <end position="99"/>
    </location>
</feature>
<evidence type="ECO:0000313" key="4">
    <source>
        <dbReference type="Proteomes" id="UP001151760"/>
    </source>
</evidence>
<dbReference type="Proteomes" id="UP001151760">
    <property type="component" value="Unassembled WGS sequence"/>
</dbReference>
<protein>
    <submittedName>
        <fullName evidence="3">Uncharacterized protein</fullName>
    </submittedName>
</protein>
<accession>A0ABQ5GSP3</accession>
<dbReference type="EMBL" id="BQNB010018757">
    <property type="protein sequence ID" value="GJT77917.1"/>
    <property type="molecule type" value="Genomic_DNA"/>
</dbReference>
<evidence type="ECO:0000256" key="1">
    <source>
        <dbReference type="SAM" id="MobiDB-lite"/>
    </source>
</evidence>
<comment type="caution">
    <text evidence="3">The sequence shown here is derived from an EMBL/GenBank/DDBJ whole genome shotgun (WGS) entry which is preliminary data.</text>
</comment>